<dbReference type="InterPro" id="IPR036732">
    <property type="entry name" value="AFP_Neu5c_C_sf"/>
</dbReference>
<dbReference type="PANTHER" id="PTHR42966">
    <property type="entry name" value="N-ACETYLNEURAMINATE SYNTHASE"/>
    <property type="match status" value="1"/>
</dbReference>
<dbReference type="Gene3D" id="3.20.20.70">
    <property type="entry name" value="Aldolase class I"/>
    <property type="match status" value="1"/>
</dbReference>
<dbReference type="AlphaFoldDB" id="A0A7W7YB49"/>
<dbReference type="Pfam" id="PF08666">
    <property type="entry name" value="SAF"/>
    <property type="match status" value="1"/>
</dbReference>
<dbReference type="RefSeq" id="WP_184339851.1">
    <property type="nucleotide sequence ID" value="NZ_JACHIG010000005.1"/>
</dbReference>
<protein>
    <submittedName>
        <fullName evidence="2">N-acetylneuraminate synthase</fullName>
        <ecNumber evidence="2">2.5.1.56</ecNumber>
    </submittedName>
</protein>
<proteinExistence type="predicted"/>
<dbReference type="SMART" id="SM00858">
    <property type="entry name" value="SAF"/>
    <property type="match status" value="1"/>
</dbReference>
<keyword evidence="2" id="KW-0808">Transferase</keyword>
<feature type="domain" description="AFP-like" evidence="1">
    <location>
        <begin position="292"/>
        <end position="348"/>
    </location>
</feature>
<dbReference type="PROSITE" id="PS50844">
    <property type="entry name" value="AFP_LIKE"/>
    <property type="match status" value="1"/>
</dbReference>
<dbReference type="Pfam" id="PF03102">
    <property type="entry name" value="NeuB"/>
    <property type="match status" value="1"/>
</dbReference>
<dbReference type="Proteomes" id="UP000590740">
    <property type="component" value="Unassembled WGS sequence"/>
</dbReference>
<dbReference type="InterPro" id="IPR057736">
    <property type="entry name" value="SAF_PseI/NeuA/NeuB"/>
</dbReference>
<gene>
    <name evidence="2" type="ORF">HNQ65_002504</name>
</gene>
<evidence type="ECO:0000313" key="3">
    <source>
        <dbReference type="Proteomes" id="UP000590740"/>
    </source>
</evidence>
<dbReference type="InterPro" id="IPR006190">
    <property type="entry name" value="SAF_AFP_Neu5Ac"/>
</dbReference>
<dbReference type="GO" id="GO:0050462">
    <property type="term" value="F:N-acetylneuraminate synthase activity"/>
    <property type="evidence" value="ECO:0007669"/>
    <property type="project" value="UniProtKB-EC"/>
</dbReference>
<dbReference type="EC" id="2.5.1.56" evidence="2"/>
<dbReference type="SUPFAM" id="SSF51269">
    <property type="entry name" value="AFP III-like domain"/>
    <property type="match status" value="1"/>
</dbReference>
<sequence length="348" mass="37979">MAQLRDINDLWQNPAAPSFIIAEVAQAHDGSLGTAHAYIDAAAAAGADAVKFQTHIAAEESSALDTWRVKFSKQDATRYDYWKRMEFTEPQWVELKQHAEEKGLVFLSSPFSLAAIRLLERIGVPAWKVASGEVTNRLFLDAMIDTRKPVLVSSGMSYLEEMDATVAHLKAAGSPVAVFQCTTAYPCPAEKIGLNQISELMQRYDCPVGLSDHSGTPYPSLAAVTLGAKLIEVHITFSREMFGPDVSASLTTDEFKQMVAGVRFIETMKANPFPKDSVAETLEPLRRMFGQSLVAAADLPAGTVLKREDLSCRKPGHGIAAADYTSLIGRKLKQAVKAAQFLQPEDFA</sequence>
<reference evidence="2 3" key="1">
    <citation type="submission" date="2020-08" db="EMBL/GenBank/DDBJ databases">
        <title>Genomic Encyclopedia of Type Strains, Phase IV (KMG-IV): sequencing the most valuable type-strain genomes for metagenomic binning, comparative biology and taxonomic classification.</title>
        <authorList>
            <person name="Goeker M."/>
        </authorList>
    </citation>
    <scope>NUCLEOTIDE SEQUENCE [LARGE SCALE GENOMIC DNA]</scope>
    <source>
        <strain evidence="2 3">DSM 12252</strain>
    </source>
</reference>
<dbReference type="GO" id="GO:0016051">
    <property type="term" value="P:carbohydrate biosynthetic process"/>
    <property type="evidence" value="ECO:0007669"/>
    <property type="project" value="InterPro"/>
</dbReference>
<comment type="caution">
    <text evidence="2">The sequence shown here is derived from an EMBL/GenBank/DDBJ whole genome shotgun (WGS) entry which is preliminary data.</text>
</comment>
<dbReference type="InterPro" id="IPR013974">
    <property type="entry name" value="SAF"/>
</dbReference>
<dbReference type="GO" id="GO:0047444">
    <property type="term" value="F:N-acylneuraminate-9-phosphate synthase activity"/>
    <property type="evidence" value="ECO:0007669"/>
    <property type="project" value="TreeGrafter"/>
</dbReference>
<accession>A0A7W7YB49</accession>
<dbReference type="InterPro" id="IPR013132">
    <property type="entry name" value="PseI/NeuA/B-like_N"/>
</dbReference>
<evidence type="ECO:0000259" key="1">
    <source>
        <dbReference type="PROSITE" id="PS50844"/>
    </source>
</evidence>
<dbReference type="EMBL" id="JACHIG010000005">
    <property type="protein sequence ID" value="MBB5032921.1"/>
    <property type="molecule type" value="Genomic_DNA"/>
</dbReference>
<organism evidence="2 3">
    <name type="scientific">Prosthecobacter vanneervenii</name>
    <dbReference type="NCBI Taxonomy" id="48466"/>
    <lineage>
        <taxon>Bacteria</taxon>
        <taxon>Pseudomonadati</taxon>
        <taxon>Verrucomicrobiota</taxon>
        <taxon>Verrucomicrobiia</taxon>
        <taxon>Verrucomicrobiales</taxon>
        <taxon>Verrucomicrobiaceae</taxon>
        <taxon>Prosthecobacter</taxon>
    </lineage>
</organism>
<evidence type="ECO:0000313" key="2">
    <source>
        <dbReference type="EMBL" id="MBB5032921.1"/>
    </source>
</evidence>
<dbReference type="SUPFAM" id="SSF51569">
    <property type="entry name" value="Aldolase"/>
    <property type="match status" value="1"/>
</dbReference>
<name>A0A7W7YB49_9BACT</name>
<dbReference type="InterPro" id="IPR013785">
    <property type="entry name" value="Aldolase_TIM"/>
</dbReference>
<dbReference type="Gene3D" id="3.90.1210.10">
    <property type="entry name" value="Antifreeze-like/N-acetylneuraminic acid synthase C-terminal domain"/>
    <property type="match status" value="1"/>
</dbReference>
<dbReference type="CDD" id="cd11615">
    <property type="entry name" value="SAF_NeuB_like"/>
    <property type="match status" value="1"/>
</dbReference>
<keyword evidence="3" id="KW-1185">Reference proteome</keyword>
<dbReference type="InterPro" id="IPR051690">
    <property type="entry name" value="PseI-like"/>
</dbReference>
<dbReference type="PANTHER" id="PTHR42966:SF1">
    <property type="entry name" value="SIALIC ACID SYNTHASE"/>
    <property type="match status" value="1"/>
</dbReference>